<evidence type="ECO:0000313" key="10">
    <source>
        <dbReference type="EMBL" id="GIJ56206.1"/>
    </source>
</evidence>
<keyword evidence="5" id="KW-0547">Nucleotide-binding</keyword>
<comment type="caution">
    <text evidence="10">The sequence shown here is derived from an EMBL/GenBank/DDBJ whole genome shotgun (WGS) entry which is preliminary data.</text>
</comment>
<dbReference type="PANTHER" id="PTHR43700:SF1">
    <property type="entry name" value="PHOSPHORIBOSYLAMINOIMIDAZOLE-SUCCINOCARBOXAMIDE SYNTHASE"/>
    <property type="match status" value="1"/>
</dbReference>
<dbReference type="GO" id="GO:0004639">
    <property type="term" value="F:phosphoribosylaminoimidazolesuccinocarboxamide synthase activity"/>
    <property type="evidence" value="ECO:0007669"/>
    <property type="project" value="UniProtKB-EC"/>
</dbReference>
<gene>
    <name evidence="10" type="ORF">Vau01_037220</name>
</gene>
<evidence type="ECO:0000256" key="3">
    <source>
        <dbReference type="ARBA" id="ARBA00012217"/>
    </source>
</evidence>
<dbReference type="GO" id="GO:0005737">
    <property type="term" value="C:cytoplasm"/>
    <property type="evidence" value="ECO:0007669"/>
    <property type="project" value="TreeGrafter"/>
</dbReference>
<evidence type="ECO:0000256" key="6">
    <source>
        <dbReference type="ARBA" id="ARBA00022755"/>
    </source>
</evidence>
<dbReference type="GO" id="GO:0006189">
    <property type="term" value="P:'de novo' IMP biosynthetic process"/>
    <property type="evidence" value="ECO:0007669"/>
    <property type="project" value="UniProtKB-UniPathway"/>
</dbReference>
<dbReference type="EMBL" id="BOPG01000023">
    <property type="protein sequence ID" value="GIJ56206.1"/>
    <property type="molecule type" value="Genomic_DNA"/>
</dbReference>
<dbReference type="InterPro" id="IPR028923">
    <property type="entry name" value="SAICAR_synt/ADE2_N"/>
</dbReference>
<dbReference type="RefSeq" id="WP_203994101.1">
    <property type="nucleotide sequence ID" value="NZ_BOPG01000023.1"/>
</dbReference>
<dbReference type="Proteomes" id="UP000612585">
    <property type="component" value="Unassembled WGS sequence"/>
</dbReference>
<evidence type="ECO:0000259" key="9">
    <source>
        <dbReference type="Pfam" id="PF01259"/>
    </source>
</evidence>
<dbReference type="AlphaFoldDB" id="A0A8J3Z2G4"/>
<dbReference type="Pfam" id="PF01259">
    <property type="entry name" value="SAICAR_synt"/>
    <property type="match status" value="1"/>
</dbReference>
<evidence type="ECO:0000256" key="2">
    <source>
        <dbReference type="ARBA" id="ARBA00010190"/>
    </source>
</evidence>
<comment type="pathway">
    <text evidence="1">Purine metabolism; IMP biosynthesis via de novo pathway; 5-amino-1-(5-phospho-D-ribosyl)imidazole-4-carboxamide from 5-amino-1-(5-phospho-D-ribosyl)imidazole-4-carboxylate: step 1/2.</text>
</comment>
<protein>
    <recommendedName>
        <fullName evidence="3">phosphoribosylaminoimidazolesuccinocarboxamide synthase</fullName>
        <ecNumber evidence="3">6.3.2.6</ecNumber>
    </recommendedName>
</protein>
<proteinExistence type="inferred from homology"/>
<dbReference type="PANTHER" id="PTHR43700">
    <property type="entry name" value="PHOSPHORIBOSYLAMINOIMIDAZOLE-SUCCINOCARBOXAMIDE SYNTHASE"/>
    <property type="match status" value="1"/>
</dbReference>
<evidence type="ECO:0000256" key="1">
    <source>
        <dbReference type="ARBA" id="ARBA00004672"/>
    </source>
</evidence>
<comment type="similarity">
    <text evidence="2">Belongs to the SAICAR synthetase family.</text>
</comment>
<feature type="domain" description="SAICAR synthetase/ADE2 N-terminal" evidence="9">
    <location>
        <begin position="6"/>
        <end position="174"/>
    </location>
</feature>
<dbReference type="UniPathway" id="UPA00074">
    <property type="reaction ID" value="UER00131"/>
</dbReference>
<sequence>MPSQSELRGRSMLVRRLDMIEIECIARSYLAGSGVIQYRSTGSVCGISLPPGLAEGSRLPTPIFTPKKKITTGPSEPVTYAEMETTISPDFAMKLKGLTLAVLERARRICEPRGILVADTKLEFGLAQDGQLVLADELLTPDSSRFWNVENWNPGGKQASFGKQPLLDWLVAVDWDMTYPRSGDPRRIS</sequence>
<evidence type="ECO:0000313" key="11">
    <source>
        <dbReference type="Proteomes" id="UP000612585"/>
    </source>
</evidence>
<keyword evidence="7" id="KW-0067">ATP-binding</keyword>
<dbReference type="CDD" id="cd01414">
    <property type="entry name" value="SAICAR_synt_Sc"/>
    <property type="match status" value="1"/>
</dbReference>
<keyword evidence="4" id="KW-0436">Ligase</keyword>
<keyword evidence="6" id="KW-0658">Purine biosynthesis</keyword>
<name>A0A8J3Z2G4_9ACTN</name>
<evidence type="ECO:0000256" key="4">
    <source>
        <dbReference type="ARBA" id="ARBA00022598"/>
    </source>
</evidence>
<accession>A0A8J3Z2G4</accession>
<comment type="catalytic activity">
    <reaction evidence="8">
        <text>5-amino-1-(5-phospho-D-ribosyl)imidazole-4-carboxylate + L-aspartate + ATP = (2S)-2-[5-amino-1-(5-phospho-beta-D-ribosyl)imidazole-4-carboxamido]succinate + ADP + phosphate + 2 H(+)</text>
        <dbReference type="Rhea" id="RHEA:22628"/>
        <dbReference type="ChEBI" id="CHEBI:15378"/>
        <dbReference type="ChEBI" id="CHEBI:29991"/>
        <dbReference type="ChEBI" id="CHEBI:30616"/>
        <dbReference type="ChEBI" id="CHEBI:43474"/>
        <dbReference type="ChEBI" id="CHEBI:58443"/>
        <dbReference type="ChEBI" id="CHEBI:77657"/>
        <dbReference type="ChEBI" id="CHEBI:456216"/>
        <dbReference type="EC" id="6.3.2.6"/>
    </reaction>
</comment>
<organism evidence="10 11">
    <name type="scientific">Virgisporangium aurantiacum</name>
    <dbReference type="NCBI Taxonomy" id="175570"/>
    <lineage>
        <taxon>Bacteria</taxon>
        <taxon>Bacillati</taxon>
        <taxon>Actinomycetota</taxon>
        <taxon>Actinomycetes</taxon>
        <taxon>Micromonosporales</taxon>
        <taxon>Micromonosporaceae</taxon>
        <taxon>Virgisporangium</taxon>
    </lineage>
</organism>
<dbReference type="GO" id="GO:0005524">
    <property type="term" value="F:ATP binding"/>
    <property type="evidence" value="ECO:0007669"/>
    <property type="project" value="UniProtKB-KW"/>
</dbReference>
<keyword evidence="11" id="KW-1185">Reference proteome</keyword>
<dbReference type="EC" id="6.3.2.6" evidence="3"/>
<evidence type="ECO:0000256" key="8">
    <source>
        <dbReference type="ARBA" id="ARBA00048475"/>
    </source>
</evidence>
<evidence type="ECO:0000256" key="7">
    <source>
        <dbReference type="ARBA" id="ARBA00022840"/>
    </source>
</evidence>
<reference evidence="10" key="1">
    <citation type="submission" date="2021-01" db="EMBL/GenBank/DDBJ databases">
        <title>Whole genome shotgun sequence of Virgisporangium aurantiacum NBRC 16421.</title>
        <authorList>
            <person name="Komaki H."/>
            <person name="Tamura T."/>
        </authorList>
    </citation>
    <scope>NUCLEOTIDE SEQUENCE</scope>
    <source>
        <strain evidence="10">NBRC 16421</strain>
    </source>
</reference>
<evidence type="ECO:0000256" key="5">
    <source>
        <dbReference type="ARBA" id="ARBA00022741"/>
    </source>
</evidence>
<dbReference type="Gene3D" id="3.30.470.20">
    <property type="entry name" value="ATP-grasp fold, B domain"/>
    <property type="match status" value="1"/>
</dbReference>
<dbReference type="SUPFAM" id="SSF56104">
    <property type="entry name" value="SAICAR synthase-like"/>
    <property type="match status" value="1"/>
</dbReference>